<feature type="transmembrane region" description="Helical" evidence="7">
    <location>
        <begin position="219"/>
        <end position="241"/>
    </location>
</feature>
<evidence type="ECO:0000313" key="8">
    <source>
        <dbReference type="EMBL" id="MEL1254790.1"/>
    </source>
</evidence>
<dbReference type="Pfam" id="PF02417">
    <property type="entry name" value="Chromate_transp"/>
    <property type="match status" value="2"/>
</dbReference>
<feature type="transmembrane region" description="Helical" evidence="7">
    <location>
        <begin position="152"/>
        <end position="167"/>
    </location>
</feature>
<dbReference type="PIRSF" id="PIRSF004810">
    <property type="entry name" value="ChrA"/>
    <property type="match status" value="1"/>
</dbReference>
<sequence>MTTDLKYSLKELTLYFLKLGTIGFGGPVALVGYMHRDLVEERKWISEEEYKQGLALAQLAPGPLAAQLGIYLGFVHYRFLGATLAGFAFILPSFIMVVLLAIVYTLYGSLPWIQAVFYGVGAAVVGIIALSSYKLTLKSVGQFNWTSFKSKWLLWLFFIFAAVITYLTEEEQVLLFIAAGIVYMIIKSPPKWWNSRVVNPVVLFPITFWSYESTTLLKIAVFFAKAGAFVFGSGLAIVPFLHSGVVVENQWLTEQQFLDSVAVAMITPGPVVITVGFIGYLVNGFLGALVAALATFLPCYLFTIVLAPYFSKIAKNNSVNAFVEGITAAVVGALVGSVIVIATRNIIDIPTLFIAAATILVLLYYKKVQEPYLIVISAILGMFIKMI</sequence>
<dbReference type="InterPro" id="IPR014047">
    <property type="entry name" value="Chr_Tranpt_l_chain"/>
</dbReference>
<keyword evidence="3" id="KW-1003">Cell membrane</keyword>
<comment type="similarity">
    <text evidence="2">Belongs to the chromate ion transporter (CHR) (TC 2.A.51) family.</text>
</comment>
<protein>
    <submittedName>
        <fullName evidence="8">Chromate transporter</fullName>
    </submittedName>
</protein>
<evidence type="ECO:0000256" key="5">
    <source>
        <dbReference type="ARBA" id="ARBA00022989"/>
    </source>
</evidence>
<dbReference type="Proteomes" id="UP001485226">
    <property type="component" value="Unassembled WGS sequence"/>
</dbReference>
<feature type="transmembrane region" description="Helical" evidence="7">
    <location>
        <begin position="54"/>
        <end position="74"/>
    </location>
</feature>
<feature type="transmembrane region" description="Helical" evidence="7">
    <location>
        <begin position="86"/>
        <end position="106"/>
    </location>
</feature>
<dbReference type="NCBIfam" id="TIGR00937">
    <property type="entry name" value="2A51"/>
    <property type="match status" value="1"/>
</dbReference>
<feature type="transmembrane region" description="Helical" evidence="7">
    <location>
        <begin position="349"/>
        <end position="365"/>
    </location>
</feature>
<organism evidence="8 9">
    <name type="scientific">Flavobacterium calami</name>
    <dbReference type="NCBI Taxonomy" id="3139144"/>
    <lineage>
        <taxon>Bacteria</taxon>
        <taxon>Pseudomonadati</taxon>
        <taxon>Bacteroidota</taxon>
        <taxon>Flavobacteriia</taxon>
        <taxon>Flavobacteriales</taxon>
        <taxon>Flavobacteriaceae</taxon>
        <taxon>Flavobacterium</taxon>
    </lineage>
</organism>
<dbReference type="InterPro" id="IPR052518">
    <property type="entry name" value="CHR_Transporter"/>
</dbReference>
<reference evidence="8 9" key="1">
    <citation type="submission" date="2024-04" db="EMBL/GenBank/DDBJ databases">
        <title>Flavobacterium sp. DGU38 16S ribosomal RNA gene Genome sequencing and assembly.</title>
        <authorList>
            <person name="Park S."/>
        </authorList>
    </citation>
    <scope>NUCLEOTIDE SEQUENCE [LARGE SCALE GENOMIC DNA]</scope>
    <source>
        <strain evidence="8 9">DGU38</strain>
    </source>
</reference>
<feature type="transmembrane region" description="Helical" evidence="7">
    <location>
        <begin position="112"/>
        <end position="131"/>
    </location>
</feature>
<keyword evidence="9" id="KW-1185">Reference proteome</keyword>
<dbReference type="PANTHER" id="PTHR43663">
    <property type="entry name" value="CHROMATE TRANSPORT PROTEIN-RELATED"/>
    <property type="match status" value="1"/>
</dbReference>
<feature type="transmembrane region" description="Helical" evidence="7">
    <location>
        <begin position="12"/>
        <end position="34"/>
    </location>
</feature>
<dbReference type="EMBL" id="JBBYHS010000013">
    <property type="protein sequence ID" value="MEL1254790.1"/>
    <property type="molecule type" value="Genomic_DNA"/>
</dbReference>
<name>A0ABU9IQR0_9FLAO</name>
<keyword evidence="5 7" id="KW-1133">Transmembrane helix</keyword>
<evidence type="ECO:0000256" key="6">
    <source>
        <dbReference type="ARBA" id="ARBA00023136"/>
    </source>
</evidence>
<keyword evidence="6 7" id="KW-0472">Membrane</keyword>
<evidence type="ECO:0000256" key="3">
    <source>
        <dbReference type="ARBA" id="ARBA00022475"/>
    </source>
</evidence>
<dbReference type="InterPro" id="IPR003370">
    <property type="entry name" value="Chromate_transpt"/>
</dbReference>
<proteinExistence type="inferred from homology"/>
<evidence type="ECO:0000256" key="2">
    <source>
        <dbReference type="ARBA" id="ARBA00005262"/>
    </source>
</evidence>
<evidence type="ECO:0000313" key="9">
    <source>
        <dbReference type="Proteomes" id="UP001485226"/>
    </source>
</evidence>
<gene>
    <name evidence="8" type="ORF">AAEO57_13450</name>
</gene>
<dbReference type="RefSeq" id="WP_341693455.1">
    <property type="nucleotide sequence ID" value="NZ_JBBYHS010000013.1"/>
</dbReference>
<dbReference type="PANTHER" id="PTHR43663:SF1">
    <property type="entry name" value="CHROMATE TRANSPORTER"/>
    <property type="match status" value="1"/>
</dbReference>
<accession>A0ABU9IQR0</accession>
<keyword evidence="4 7" id="KW-0812">Transmembrane</keyword>
<feature type="transmembrane region" description="Helical" evidence="7">
    <location>
        <begin position="261"/>
        <end position="282"/>
    </location>
</feature>
<evidence type="ECO:0000256" key="4">
    <source>
        <dbReference type="ARBA" id="ARBA00022692"/>
    </source>
</evidence>
<comment type="subcellular location">
    <subcellularLocation>
        <location evidence="1">Cell membrane</location>
        <topology evidence="1">Multi-pass membrane protein</topology>
    </subcellularLocation>
</comment>
<feature type="transmembrane region" description="Helical" evidence="7">
    <location>
        <begin position="322"/>
        <end position="342"/>
    </location>
</feature>
<feature type="transmembrane region" description="Helical" evidence="7">
    <location>
        <begin position="289"/>
        <end position="310"/>
    </location>
</feature>
<evidence type="ECO:0000256" key="7">
    <source>
        <dbReference type="SAM" id="Phobius"/>
    </source>
</evidence>
<evidence type="ECO:0000256" key="1">
    <source>
        <dbReference type="ARBA" id="ARBA00004651"/>
    </source>
</evidence>
<comment type="caution">
    <text evidence="8">The sequence shown here is derived from an EMBL/GenBank/DDBJ whole genome shotgun (WGS) entry which is preliminary data.</text>
</comment>